<dbReference type="EMBL" id="LR797459">
    <property type="protein sequence ID" value="CAB4218948.1"/>
    <property type="molecule type" value="Genomic_DNA"/>
</dbReference>
<feature type="coiled-coil region" evidence="1">
    <location>
        <begin position="101"/>
        <end position="128"/>
    </location>
</feature>
<keyword evidence="2" id="KW-1133">Transmembrane helix</keyword>
<keyword evidence="2" id="KW-0472">Membrane</keyword>
<feature type="transmembrane region" description="Helical" evidence="2">
    <location>
        <begin position="129"/>
        <end position="153"/>
    </location>
</feature>
<name>A0A6J5SIU9_9CAUD</name>
<evidence type="ECO:0000256" key="2">
    <source>
        <dbReference type="SAM" id="Phobius"/>
    </source>
</evidence>
<reference evidence="3" key="1">
    <citation type="submission" date="2020-05" db="EMBL/GenBank/DDBJ databases">
        <authorList>
            <person name="Chiriac C."/>
            <person name="Salcher M."/>
            <person name="Ghai R."/>
            <person name="Kavagutti S V."/>
        </authorList>
    </citation>
    <scope>NUCLEOTIDE SEQUENCE</scope>
</reference>
<organism evidence="3">
    <name type="scientific">uncultured Caudovirales phage</name>
    <dbReference type="NCBI Taxonomy" id="2100421"/>
    <lineage>
        <taxon>Viruses</taxon>
        <taxon>Duplodnaviria</taxon>
        <taxon>Heunggongvirae</taxon>
        <taxon>Uroviricota</taxon>
        <taxon>Caudoviricetes</taxon>
        <taxon>Peduoviridae</taxon>
        <taxon>Maltschvirus</taxon>
        <taxon>Maltschvirus maltsch</taxon>
    </lineage>
</organism>
<proteinExistence type="predicted"/>
<keyword evidence="2" id="KW-0812">Transmembrane</keyword>
<sequence>MDPFTLIGTAVSLFSTIKNAVDSGHEMMDVADRVGTLFGRIAQITQLTSGKRKKKLFQSQAEFEAEAIKLYTLKQKAQKLQLDTRNLFVGAYGIAAWTSIQKEVTEMRKQAAREAAAAQHEAEENRKDLIMGAWLIGAVILFATAVGIAMVVFTHK</sequence>
<evidence type="ECO:0000256" key="1">
    <source>
        <dbReference type="SAM" id="Coils"/>
    </source>
</evidence>
<protein>
    <submittedName>
        <fullName evidence="3">Uncharacterized protein</fullName>
    </submittedName>
</protein>
<gene>
    <name evidence="3" type="ORF">UFOVP1459_23</name>
    <name evidence="4" type="ORF">UFOVP1609_55</name>
</gene>
<keyword evidence="1" id="KW-0175">Coiled coil</keyword>
<evidence type="ECO:0000313" key="3">
    <source>
        <dbReference type="EMBL" id="CAB4214227.1"/>
    </source>
</evidence>
<accession>A0A6J5SIU9</accession>
<dbReference type="EMBL" id="LR797412">
    <property type="protein sequence ID" value="CAB4214227.1"/>
    <property type="molecule type" value="Genomic_DNA"/>
</dbReference>
<evidence type="ECO:0000313" key="4">
    <source>
        <dbReference type="EMBL" id="CAB4218948.1"/>
    </source>
</evidence>